<feature type="compositionally biased region" description="Basic and acidic residues" evidence="1">
    <location>
        <begin position="41"/>
        <end position="60"/>
    </location>
</feature>
<organism evidence="2 3">
    <name type="scientific">Caligus rogercresseyi</name>
    <name type="common">Sea louse</name>
    <dbReference type="NCBI Taxonomy" id="217165"/>
    <lineage>
        <taxon>Eukaryota</taxon>
        <taxon>Metazoa</taxon>
        <taxon>Ecdysozoa</taxon>
        <taxon>Arthropoda</taxon>
        <taxon>Crustacea</taxon>
        <taxon>Multicrustacea</taxon>
        <taxon>Hexanauplia</taxon>
        <taxon>Copepoda</taxon>
        <taxon>Siphonostomatoida</taxon>
        <taxon>Caligidae</taxon>
        <taxon>Caligus</taxon>
    </lineage>
</organism>
<feature type="non-terminal residue" evidence="2">
    <location>
        <position position="60"/>
    </location>
</feature>
<keyword evidence="3" id="KW-1185">Reference proteome</keyword>
<evidence type="ECO:0000313" key="3">
    <source>
        <dbReference type="Proteomes" id="UP000595437"/>
    </source>
</evidence>
<accession>A0A7T8JU01</accession>
<proteinExistence type="predicted"/>
<dbReference type="Proteomes" id="UP000595437">
    <property type="component" value="Chromosome 18"/>
</dbReference>
<dbReference type="EMBL" id="CP045907">
    <property type="protein sequence ID" value="QQP35097.1"/>
    <property type="molecule type" value="Genomic_DNA"/>
</dbReference>
<feature type="region of interest" description="Disordered" evidence="1">
    <location>
        <begin position="25"/>
        <end position="60"/>
    </location>
</feature>
<feature type="non-terminal residue" evidence="2">
    <location>
        <position position="1"/>
    </location>
</feature>
<dbReference type="AlphaFoldDB" id="A0A7T8JU01"/>
<evidence type="ECO:0000313" key="2">
    <source>
        <dbReference type="EMBL" id="QQP35097.1"/>
    </source>
</evidence>
<evidence type="ECO:0000256" key="1">
    <source>
        <dbReference type="SAM" id="MobiDB-lite"/>
    </source>
</evidence>
<gene>
    <name evidence="2" type="ORF">FKW44_023227</name>
</gene>
<reference evidence="3" key="1">
    <citation type="submission" date="2021-01" db="EMBL/GenBank/DDBJ databases">
        <title>Caligus Genome Assembly.</title>
        <authorList>
            <person name="Gallardo-Escarate C."/>
        </authorList>
    </citation>
    <scope>NUCLEOTIDE SEQUENCE [LARGE SCALE GENOMIC DNA]</scope>
</reference>
<protein>
    <submittedName>
        <fullName evidence="2">Uncharacterized protein</fullName>
    </submittedName>
</protein>
<name>A0A7T8JU01_CALRO</name>
<sequence>EKRYVVCGAPTFLWRQFIKIKEPEGYGQKKKKGSSKVQKTGLEKENKEIKKDPKAQDIRS</sequence>